<dbReference type="EMBL" id="LGTL01000008">
    <property type="protein sequence ID" value="KPA80400.1"/>
    <property type="molecule type" value="Genomic_DNA"/>
</dbReference>
<comment type="caution">
    <text evidence="2">The sequence shown here is derived from an EMBL/GenBank/DDBJ whole genome shotgun (WGS) entry which is preliminary data.</text>
</comment>
<feature type="compositionally biased region" description="Basic and acidic residues" evidence="1">
    <location>
        <begin position="642"/>
        <end position="651"/>
    </location>
</feature>
<dbReference type="OrthoDB" id="273765at2759"/>
<feature type="region of interest" description="Disordered" evidence="1">
    <location>
        <begin position="553"/>
        <end position="572"/>
    </location>
</feature>
<dbReference type="EMBL" id="LGTL01000008">
    <property type="protein sequence ID" value="KPA80402.1"/>
    <property type="molecule type" value="Genomic_DNA"/>
</dbReference>
<evidence type="ECO:0000313" key="2">
    <source>
        <dbReference type="EMBL" id="KPA80401.1"/>
    </source>
</evidence>
<keyword evidence="3" id="KW-1185">Reference proteome</keyword>
<dbReference type="EMBL" id="LGTL01000008">
    <property type="protein sequence ID" value="KPA80401.1"/>
    <property type="molecule type" value="Genomic_DNA"/>
</dbReference>
<dbReference type="OMA" id="FGMAPGK"/>
<feature type="region of interest" description="Disordered" evidence="1">
    <location>
        <begin position="461"/>
        <end position="480"/>
    </location>
</feature>
<proteinExistence type="predicted"/>
<gene>
    <name evidence="2" type="ORF">ABB37_04646</name>
</gene>
<dbReference type="RefSeq" id="XP_015658839.1">
    <property type="nucleotide sequence ID" value="XM_015802395.1"/>
</dbReference>
<protein>
    <submittedName>
        <fullName evidence="2">Uncharacterized protein</fullName>
    </submittedName>
</protein>
<dbReference type="Proteomes" id="UP000037923">
    <property type="component" value="Unassembled WGS sequence"/>
</dbReference>
<dbReference type="GeneID" id="26904937"/>
<dbReference type="RefSeq" id="XP_015658841.1">
    <property type="nucleotide sequence ID" value="XM_015802397.1"/>
</dbReference>
<name>A0A0N0VFD4_LEPPY</name>
<evidence type="ECO:0000256" key="1">
    <source>
        <dbReference type="SAM" id="MobiDB-lite"/>
    </source>
</evidence>
<organism evidence="2 3">
    <name type="scientific">Leptomonas pyrrhocoris</name>
    <name type="common">Firebug parasite</name>
    <dbReference type="NCBI Taxonomy" id="157538"/>
    <lineage>
        <taxon>Eukaryota</taxon>
        <taxon>Discoba</taxon>
        <taxon>Euglenozoa</taxon>
        <taxon>Kinetoplastea</taxon>
        <taxon>Metakinetoplastina</taxon>
        <taxon>Trypanosomatida</taxon>
        <taxon>Trypanosomatidae</taxon>
        <taxon>Leishmaniinae</taxon>
        <taxon>Leptomonas</taxon>
    </lineage>
</organism>
<evidence type="ECO:0000313" key="3">
    <source>
        <dbReference type="Proteomes" id="UP000037923"/>
    </source>
</evidence>
<feature type="compositionally biased region" description="Low complexity" evidence="1">
    <location>
        <begin position="597"/>
        <end position="619"/>
    </location>
</feature>
<feature type="region of interest" description="Disordered" evidence="1">
    <location>
        <begin position="597"/>
        <end position="651"/>
    </location>
</feature>
<feature type="compositionally biased region" description="Pro residues" evidence="1">
    <location>
        <begin position="462"/>
        <end position="474"/>
    </location>
</feature>
<dbReference type="RefSeq" id="XP_015658840.1">
    <property type="nucleotide sequence ID" value="XM_015802396.1"/>
</dbReference>
<feature type="region of interest" description="Disordered" evidence="1">
    <location>
        <begin position="361"/>
        <end position="384"/>
    </location>
</feature>
<dbReference type="AlphaFoldDB" id="A0A0N0VFD4"/>
<reference evidence="2 3" key="1">
    <citation type="submission" date="2015-07" db="EMBL/GenBank/DDBJ databases">
        <title>High-quality genome of monoxenous trypanosomatid Leptomonas pyrrhocoris.</title>
        <authorList>
            <person name="Flegontov P."/>
            <person name="Butenko A."/>
            <person name="Firsov S."/>
            <person name="Vlcek C."/>
            <person name="Logacheva M.D."/>
            <person name="Field M."/>
            <person name="Filatov D."/>
            <person name="Flegontova O."/>
            <person name="Gerasimov E."/>
            <person name="Jackson A.P."/>
            <person name="Kelly S."/>
            <person name="Opperdoes F."/>
            <person name="O'Reilly A."/>
            <person name="Votypka J."/>
            <person name="Yurchenko V."/>
            <person name="Lukes J."/>
        </authorList>
    </citation>
    <scope>NUCLEOTIDE SEQUENCE [LARGE SCALE GENOMIC DNA]</scope>
    <source>
        <strain evidence="2">H10</strain>
    </source>
</reference>
<dbReference type="VEuPathDB" id="TriTrypDB:LpyrH10_08_0950"/>
<accession>A0A0N0VFD4</accession>
<sequence length="651" mass="63323">MSFGGFGAKPAAATSGFGSTTGGGFGGAAPAAGSTGFGAKPATGGFGGGFGSAAPAPSGGFGAAGAATSGGFGVGAAGGGFGAKPLTTTPSFGATGSGGFGAPAGGLTGFNTSTGTTGFGAGRGGFGLSGGFGGFGGTTTSTAAANAAPTAAQYPYPGIKGPGNAMSWAREVDFSLVTEQTPFESLPQPLQQHLMELRSFMHAEREATKKVYEYLNESDKTASPSVGAASAKGDAGETAAASYRSLLGKLAALKGGGNRAVDIVAVHCNQHEGQARRQLQRTEKLEASVRDYERHVWEPLLDQGLPLSASSSSSASVSRGGAYRPAVNRNAASPFASLVEELSRRLDSVHEELAALEATLVPPGRPLRGSGSNDRPGHRGGSAIPGDAIAQINASLLYELNQLRDFSCVAAHLHSLTDTARELFTRQYGQAEADVLFTDTEAQRNSMALFRRATASAYFDIPPLPRQQPPPPGPATTTATTTTTVGGFAAKPATAAPTTTTGGGFGAPATGGFGAASPTNAAAMGGFGAKPAAASTTTAAGAGGGSGFGAATAAPGGAAAGVPNTATTTASSTAPAPVGFGASAATAVATPAAAATGGFGAPAAPTMGPASPAGAPTSFSLGSPATGAVSFGFGPGKSAASGDDRPARRAR</sequence>